<keyword evidence="3" id="KW-1185">Reference proteome</keyword>
<evidence type="ECO:0000313" key="2">
    <source>
        <dbReference type="EMBL" id="KFG27423.1"/>
    </source>
</evidence>
<name>A0A086J5K5_NEMA1</name>
<dbReference type="RefSeq" id="XP_052905978.1">
    <property type="nucleotide sequence ID" value="XM_053048153.1"/>
</dbReference>
<dbReference type="EMBL" id="AKIJ01000001">
    <property type="protein sequence ID" value="KFG27423.1"/>
    <property type="molecule type" value="Genomic_DNA"/>
</dbReference>
<organism evidence="2 3">
    <name type="scientific">Nematocida ausubeli (strain ATCC PRA-371 / ERTm2)</name>
    <name type="common">Nematode killer fungus</name>
    <dbReference type="NCBI Taxonomy" id="1913371"/>
    <lineage>
        <taxon>Eukaryota</taxon>
        <taxon>Fungi</taxon>
        <taxon>Fungi incertae sedis</taxon>
        <taxon>Microsporidia</taxon>
        <taxon>Nematocida</taxon>
    </lineage>
</organism>
<protein>
    <submittedName>
        <fullName evidence="2">Uncharacterized protein</fullName>
    </submittedName>
</protein>
<accession>A0A086J5K5</accession>
<proteinExistence type="predicted"/>
<keyword evidence="1" id="KW-0732">Signal</keyword>
<dbReference type="HOGENOM" id="CLU_009683_3_0_1"/>
<reference evidence="2 3" key="1">
    <citation type="journal article" date="2014" name="Genome Announc.">
        <title>Genome Sequence of the Microsporidian Species Nematocida sp1 Strain ERTm6 (ATCC PRA-372).</title>
        <authorList>
            <person name="Bakowski M.A."/>
            <person name="Priest M."/>
            <person name="Young S."/>
            <person name="Cuomo C.A."/>
            <person name="Troemel E.R."/>
        </authorList>
    </citation>
    <scope>NUCLEOTIDE SEQUENCE [LARGE SCALE GENOMIC DNA]</scope>
    <source>
        <strain evidence="2 3">ERTm6</strain>
    </source>
</reference>
<evidence type="ECO:0000313" key="3">
    <source>
        <dbReference type="Proteomes" id="UP000054524"/>
    </source>
</evidence>
<dbReference type="Proteomes" id="UP000054524">
    <property type="component" value="Unassembled WGS sequence"/>
</dbReference>
<gene>
    <name evidence="2" type="ORF">NESG_00502</name>
</gene>
<evidence type="ECO:0000256" key="1">
    <source>
        <dbReference type="SAM" id="SignalP"/>
    </source>
</evidence>
<comment type="caution">
    <text evidence="2">The sequence shown here is derived from an EMBL/GenBank/DDBJ whole genome shotgun (WGS) entry which is preliminary data.</text>
</comment>
<dbReference type="GeneID" id="77675475"/>
<sequence length="902" mass="104671">MNYWIIGLLLMNYVLGRMNIQDVRDIHYTLIGEKEVIINPDGALNPLRGYITRRNAYMHNKRFYSCEIDTHYLLRVKDTDNPYMQEYEFTRTPASDKVYDDLNEDTCTNKYLKMYYSQLIKMFPSVDGDISIEAGRPNMLTNFLRAAHVKKDAKYILAAFLLLSEGIDIKISIDKKEEKKRLIIKSKRVEGKEFTNVELYLAGIDPVTLKYKEDIYQSEVVKGVNFYLRCRDNPLIKKGGEFSMPATKEEFESGRFLNNAGFLIQTYIYEYIDNIQEYKAFLEAVYELLEDQITKGSGAEGKKKEKMERIFKKFFLEKDSLGENKKCIMPFYNLMKAADDDSVFPFYNSSHLPRYTRVPCLKLDKSGFDLDQAAYYSNCVETGLLGLFCCLAYNPETKRYETSHMGDKISDELKDFFEKYFRPAETTDLEMHKEWCKVVACLENDKINYKYPKNELFSGVANIFLAIAEITGEKAEILKLVKYIEECTSGELDYSQQEYISDKIELIIASLSKNKNVQVSCDKMEIEQGTASNLDLFCSININYTFNGTYSGISICVKRGHTILSLLSELDSNSSIKEKYVEARKIYSGMNSYTGCMITQCIDVEINNTTMDSLDVEGDFLKKVDTIIEDGYENMSKVFLLEKLAYINFRPYFIEKIITHSLEKELTPKDPATRFVANILGSLPLNDAITRHASMELFPFHSNWQTLFPRLGYAPLQHLPEAVIMKLYTLRRYYSLVQKCSVFAATKALCNYLQATVDNRGRYYAILYFSETRNVFESILKTRLVQHLAEIHSVIEKTKDPNDLGRINIVYIYWFILACKEKANFSLEIIQMVYRFIHFDHLQGIDSSKLKEYYVYIDIVIRILEEEKSLFLTEIDNESTKNYNKLLEYFKTIDLSAACTCS</sequence>
<feature type="chain" id="PRO_5001807862" evidence="1">
    <location>
        <begin position="17"/>
        <end position="902"/>
    </location>
</feature>
<dbReference type="AlphaFoldDB" id="A0A086J5K5"/>
<feature type="signal peptide" evidence="1">
    <location>
        <begin position="1"/>
        <end position="16"/>
    </location>
</feature>